<dbReference type="AlphaFoldDB" id="A0A183INS3"/>
<dbReference type="EMBL" id="UZAM01008876">
    <property type="protein sequence ID" value="VDP06780.1"/>
    <property type="molecule type" value="Genomic_DNA"/>
</dbReference>
<dbReference type="InterPro" id="IPR011009">
    <property type="entry name" value="Kinase-like_dom_sf"/>
</dbReference>
<evidence type="ECO:0000259" key="2">
    <source>
        <dbReference type="PROSITE" id="PS50011"/>
    </source>
</evidence>
<reference evidence="3 4" key="2">
    <citation type="submission" date="2018-11" db="EMBL/GenBank/DDBJ databases">
        <authorList>
            <consortium name="Pathogen Informatics"/>
        </authorList>
    </citation>
    <scope>NUCLEOTIDE SEQUENCE [LARGE SCALE GENOMIC DNA]</scope>
</reference>
<gene>
    <name evidence="3" type="ORF">SBAD_LOCUS5270</name>
</gene>
<evidence type="ECO:0000313" key="4">
    <source>
        <dbReference type="Proteomes" id="UP000270296"/>
    </source>
</evidence>
<reference evidence="5" key="1">
    <citation type="submission" date="2016-06" db="UniProtKB">
        <authorList>
            <consortium name="WormBaseParasite"/>
        </authorList>
    </citation>
    <scope>IDENTIFICATION</scope>
</reference>
<dbReference type="InterPro" id="IPR000719">
    <property type="entry name" value="Prot_kinase_dom"/>
</dbReference>
<dbReference type="PANTHER" id="PTHR24359">
    <property type="entry name" value="SERINE/THREONINE-PROTEIN KINASE SBK1"/>
    <property type="match status" value="1"/>
</dbReference>
<dbReference type="OrthoDB" id="6513151at2759"/>
<organism evidence="5">
    <name type="scientific">Soboliphyme baturini</name>
    <dbReference type="NCBI Taxonomy" id="241478"/>
    <lineage>
        <taxon>Eukaryota</taxon>
        <taxon>Metazoa</taxon>
        <taxon>Ecdysozoa</taxon>
        <taxon>Nematoda</taxon>
        <taxon>Enoplea</taxon>
        <taxon>Dorylaimia</taxon>
        <taxon>Dioctophymatida</taxon>
        <taxon>Dioctophymatoidea</taxon>
        <taxon>Soboliphymatidae</taxon>
        <taxon>Soboliphyme</taxon>
    </lineage>
</organism>
<dbReference type="PANTHER" id="PTHR24359:SF1">
    <property type="entry name" value="INHIBITOR OF NUCLEAR FACTOR KAPPA-B KINASE EPSILON SUBUNIT HOMOLOG 1-RELATED"/>
    <property type="match status" value="1"/>
</dbReference>
<name>A0A183INS3_9BILA</name>
<dbReference type="Gene3D" id="1.10.510.10">
    <property type="entry name" value="Transferase(Phosphotransferase) domain 1"/>
    <property type="match status" value="1"/>
</dbReference>
<evidence type="ECO:0000313" key="5">
    <source>
        <dbReference type="WBParaSite" id="SBAD_0000548601-mRNA-1"/>
    </source>
</evidence>
<proteinExistence type="predicted"/>
<dbReference type="PROSITE" id="PS50011">
    <property type="entry name" value="PROTEIN_KINASE_DOM"/>
    <property type="match status" value="1"/>
</dbReference>
<keyword evidence="4" id="KW-1185">Reference proteome</keyword>
<evidence type="ECO:0000313" key="3">
    <source>
        <dbReference type="EMBL" id="VDP06780.1"/>
    </source>
</evidence>
<dbReference type="Proteomes" id="UP000270296">
    <property type="component" value="Unassembled WGS sequence"/>
</dbReference>
<feature type="domain" description="Protein kinase" evidence="2">
    <location>
        <begin position="33"/>
        <end position="298"/>
    </location>
</feature>
<dbReference type="GO" id="GO:0004674">
    <property type="term" value="F:protein serine/threonine kinase activity"/>
    <property type="evidence" value="ECO:0007669"/>
    <property type="project" value="TreeGrafter"/>
</dbReference>
<dbReference type="SUPFAM" id="SSF56112">
    <property type="entry name" value="Protein kinase-like (PK-like)"/>
    <property type="match status" value="1"/>
</dbReference>
<dbReference type="GO" id="GO:0005524">
    <property type="term" value="F:ATP binding"/>
    <property type="evidence" value="ECO:0007669"/>
    <property type="project" value="InterPro"/>
</dbReference>
<accession>A0A183INS3</accession>
<dbReference type="WBParaSite" id="SBAD_0000548601-mRNA-1">
    <property type="protein sequence ID" value="SBAD_0000548601-mRNA-1"/>
    <property type="gene ID" value="SBAD_0000548601"/>
</dbReference>
<protein>
    <submittedName>
        <fullName evidence="5">Protein kinase domain-containing protein</fullName>
    </submittedName>
</protein>
<dbReference type="Pfam" id="PF00069">
    <property type="entry name" value="Pkinase"/>
    <property type="match status" value="1"/>
</dbReference>
<feature type="region of interest" description="Disordered" evidence="1">
    <location>
        <begin position="1"/>
        <end position="23"/>
    </location>
</feature>
<dbReference type="Gene3D" id="3.30.200.20">
    <property type="entry name" value="Phosphorylase Kinase, domain 1"/>
    <property type="match status" value="1"/>
</dbReference>
<sequence length="335" mass="38862">MTLDQGTQKHVPRSKSEPKVASNMETVDMSQRYNFLRELSSSKFGTVCLVEDKWAKAKICLKVFTKSEVKIADFNREYQISYFLSPHPNVLDTYPGIYCTTDSYFFVQEVYGTTLRTVVESTKSGLNEADATQVLQQVADALEFLHDRHFVHTSLSPANILVYDKSFSKVKISDFSNTRLVGTVVRNCAVVTTPWEAPEMCELLEKERYTVESALDVWAFGIISYYVLNRKYPWMKASITSRNYWEWEQWIKKKTILPVKWTKFTDKALKMFKRTLHPKAKERCSMAKAKRYLRDKWIKNMKVSEPVFAESFLLTIGGVLFTGDVQRSDMQDRSE</sequence>
<evidence type="ECO:0000256" key="1">
    <source>
        <dbReference type="SAM" id="MobiDB-lite"/>
    </source>
</evidence>